<dbReference type="AlphaFoldDB" id="A0A8S1J8B5"/>
<feature type="non-terminal residue" evidence="2">
    <location>
        <position position="1"/>
    </location>
</feature>
<protein>
    <submittedName>
        <fullName evidence="2">Uncharacterized protein</fullName>
    </submittedName>
</protein>
<keyword evidence="3" id="KW-1185">Reference proteome</keyword>
<reference evidence="2" key="1">
    <citation type="submission" date="2020-12" db="EMBL/GenBank/DDBJ databases">
        <authorList>
            <person name="Iha C."/>
        </authorList>
    </citation>
    <scope>NUCLEOTIDE SEQUENCE</scope>
</reference>
<sequence length="95" mass="10135">MSSRAQLPAPPGLSPPCVGSSARHASRRPAIARSQLCTRGWRAQSTPTVRAAQLGVTEQSQVGLVDEMRKVAMNLHTKDQAKEGGQESAPKPFKS</sequence>
<accession>A0A8S1J8B5</accession>
<name>A0A8S1J8B5_9CHLO</name>
<proteinExistence type="predicted"/>
<feature type="compositionally biased region" description="Basic and acidic residues" evidence="1">
    <location>
        <begin position="76"/>
        <end position="85"/>
    </location>
</feature>
<evidence type="ECO:0000313" key="3">
    <source>
        <dbReference type="Proteomes" id="UP000708148"/>
    </source>
</evidence>
<dbReference type="OrthoDB" id="652091at2759"/>
<evidence type="ECO:0000256" key="1">
    <source>
        <dbReference type="SAM" id="MobiDB-lite"/>
    </source>
</evidence>
<comment type="caution">
    <text evidence="2">The sequence shown here is derived from an EMBL/GenBank/DDBJ whole genome shotgun (WGS) entry which is preliminary data.</text>
</comment>
<feature type="region of interest" description="Disordered" evidence="1">
    <location>
        <begin position="76"/>
        <end position="95"/>
    </location>
</feature>
<organism evidence="2 3">
    <name type="scientific">Ostreobium quekettii</name>
    <dbReference type="NCBI Taxonomy" id="121088"/>
    <lineage>
        <taxon>Eukaryota</taxon>
        <taxon>Viridiplantae</taxon>
        <taxon>Chlorophyta</taxon>
        <taxon>core chlorophytes</taxon>
        <taxon>Ulvophyceae</taxon>
        <taxon>TCBD clade</taxon>
        <taxon>Bryopsidales</taxon>
        <taxon>Ostreobineae</taxon>
        <taxon>Ostreobiaceae</taxon>
        <taxon>Ostreobium</taxon>
    </lineage>
</organism>
<feature type="region of interest" description="Disordered" evidence="1">
    <location>
        <begin position="1"/>
        <end position="31"/>
    </location>
</feature>
<dbReference type="EMBL" id="CAJHUC010002275">
    <property type="protein sequence ID" value="CAD7703514.1"/>
    <property type="molecule type" value="Genomic_DNA"/>
</dbReference>
<dbReference type="Proteomes" id="UP000708148">
    <property type="component" value="Unassembled WGS sequence"/>
</dbReference>
<evidence type="ECO:0000313" key="2">
    <source>
        <dbReference type="EMBL" id="CAD7703514.1"/>
    </source>
</evidence>
<gene>
    <name evidence="2" type="ORF">OSTQU699_LOCUS8871</name>
</gene>